<dbReference type="PANTHER" id="PTHR15924">
    <property type="entry name" value="CLE"/>
    <property type="match status" value="1"/>
</dbReference>
<organism evidence="1 2">
    <name type="scientific">Gregarina niphandrodes</name>
    <name type="common">Septate eugregarine</name>
    <dbReference type="NCBI Taxonomy" id="110365"/>
    <lineage>
        <taxon>Eukaryota</taxon>
        <taxon>Sar</taxon>
        <taxon>Alveolata</taxon>
        <taxon>Apicomplexa</taxon>
        <taxon>Conoidasida</taxon>
        <taxon>Gregarinasina</taxon>
        <taxon>Eugregarinorida</taxon>
        <taxon>Gregarinidae</taxon>
        <taxon>Gregarina</taxon>
    </lineage>
</organism>
<reference evidence="1" key="1">
    <citation type="submission" date="2013-12" db="EMBL/GenBank/DDBJ databases">
        <authorList>
            <person name="Omoto C.K."/>
            <person name="Sibley D."/>
            <person name="Venepally P."/>
            <person name="Hadjithomas M."/>
            <person name="Karamycheva S."/>
            <person name="Brunk B."/>
            <person name="Roos D."/>
            <person name="Caler E."/>
            <person name="Lorenzi H."/>
        </authorList>
    </citation>
    <scope>NUCLEOTIDE SEQUENCE</scope>
</reference>
<dbReference type="InterPro" id="IPR019265">
    <property type="entry name" value="RTRAF"/>
</dbReference>
<dbReference type="VEuPathDB" id="CryptoDB:GNI_040010"/>
<dbReference type="Pfam" id="PF10036">
    <property type="entry name" value="RLL"/>
    <property type="match status" value="1"/>
</dbReference>
<evidence type="ECO:0000313" key="1">
    <source>
        <dbReference type="EMBL" id="EZG78201.1"/>
    </source>
</evidence>
<gene>
    <name evidence="1" type="ORF">GNI_040010</name>
</gene>
<keyword evidence="2" id="KW-1185">Reference proteome</keyword>
<dbReference type="RefSeq" id="XP_011129421.1">
    <property type="nucleotide sequence ID" value="XM_011131119.1"/>
</dbReference>
<proteinExistence type="predicted"/>
<protein>
    <submittedName>
        <fullName evidence="1">Carnitine deficiency-associated protein</fullName>
    </submittedName>
</protein>
<accession>A0A023BAB5</accession>
<dbReference type="EMBL" id="AFNH02000306">
    <property type="protein sequence ID" value="EZG78201.1"/>
    <property type="molecule type" value="Genomic_DNA"/>
</dbReference>
<dbReference type="Proteomes" id="UP000019763">
    <property type="component" value="Unassembled WGS sequence"/>
</dbReference>
<comment type="caution">
    <text evidence="1">The sequence shown here is derived from an EMBL/GenBank/DDBJ whole genome shotgun (WGS) entry which is preliminary data.</text>
</comment>
<name>A0A023BAB5_GRENI</name>
<evidence type="ECO:0000313" key="2">
    <source>
        <dbReference type="Proteomes" id="UP000019763"/>
    </source>
</evidence>
<sequence>MKPESKRRLLEWGYFADNDTEKDHDQDDPSFLYGWAQDASGTWNKNGKQTLINWTLKDYQNCVAWLEINKALVLHPSERAWLLQITNTKAWMKNYRLYLDILKVPFDAEEKNLENLVKKTFDTVVSRSIEEYYANEDMPCQLINGALNETEQLLDAETIHLAKQVLGQDLSLTVEETCRVLRSRLIDPGQNGSAQQLTEPNDICRLVCQKKMNQIQTVINETIAGMQKITADVATDFRQGKVGF</sequence>
<dbReference type="OrthoDB" id="514167at2759"/>
<dbReference type="AlphaFoldDB" id="A0A023BAB5"/>
<dbReference type="GeneID" id="22911543"/>